<organism evidence="1 2">
    <name type="scientific">Vibrio phage phi-Grn1</name>
    <dbReference type="NCBI Taxonomy" id="1747713"/>
    <lineage>
        <taxon>Viruses</taxon>
        <taxon>Duplodnaviria</taxon>
        <taxon>Heunggongvirae</taxon>
        <taxon>Uroviricota</taxon>
        <taxon>Caudoviricetes</taxon>
        <taxon>Pantevenvirales</taxon>
        <taxon>Straboviridae</taxon>
        <taxon>Schizotequatrovirus</taxon>
        <taxon>Schizotequatrovirus valkk3</taxon>
    </lineage>
</organism>
<proteinExistence type="predicted"/>
<protein>
    <submittedName>
        <fullName evidence="1">Uncharacterized protein</fullName>
    </submittedName>
</protein>
<sequence>MTNAARKYVYDIFHDELQKPSVNLDAFKIKGSNGKPLLGYLTDTHLRKLRFVMFVSKRHASEYGRSYWSHDVRDDCDKIEGTWSSVAKEIIKRKAEYANYVTKTYLDYDYGVEEPTLAIIDKMLNKPKRFHVAKYVNNEMCVSENNDSIVLIDRDTDVKFVVKYQDFRYTGELMRLATPANVFTNNEEKALCSAISNLVSSRINDILAKKRAKEEKRRQAKRQQLIEAYGA</sequence>
<dbReference type="EMBL" id="KT919972">
    <property type="protein sequence ID" value="ALP47052.1"/>
    <property type="molecule type" value="Genomic_DNA"/>
</dbReference>
<name>A0A126HGR1_9CAUD</name>
<accession>A0A126HGR1</accession>
<reference evidence="1 2" key="1">
    <citation type="journal article" date="2016" name="Front. Microbiol.">
        <title>Comparative Functional Genomic Analysis of Two Vibrio Phages Reveals Complex Metabolic Interactions with the Host Cell.</title>
        <authorList>
            <person name="Skliros D."/>
            <person name="Kalatzis P.G."/>
            <person name="Katharios P."/>
            <person name="Flemetakis E."/>
        </authorList>
    </citation>
    <scope>NUCLEOTIDE SEQUENCE [LARGE SCALE GENOMIC DNA]</scope>
</reference>
<dbReference type="Proteomes" id="UP000230575">
    <property type="component" value="Segment"/>
</dbReference>
<evidence type="ECO:0000313" key="1">
    <source>
        <dbReference type="EMBL" id="ALP47052.1"/>
    </source>
</evidence>
<gene>
    <name evidence="1" type="ORF">phiGrn1_0217</name>
</gene>
<evidence type="ECO:0000313" key="2">
    <source>
        <dbReference type="Proteomes" id="UP000230575"/>
    </source>
</evidence>